<gene>
    <name evidence="1" type="ORF">RPERSI_LOCUS30651</name>
</gene>
<sequence>DSSFNDPYHDKQNKNKKDQFRKSTTQDVDVLVKMVTNAHNNNGNVVKSFEERIERVLQQVDRYGNGMVPNLATVLREASEREASERSFQQNSINNSQKDVPVLNERSNSLSSSWSFPSPTRSTATPDYFSNDFDDEDNDSVSELYSSRFKNLPSLTIERSQSQESLSRTPHKSRQRSFSSASNNSINTNTTLDSITPTGNHLPLLRKSSTASSFTDSDWILTDDFGLQELLILVRSGVNMLELKERRRSGWQIHEDPEKILSTLKLTDIRSDIKN</sequence>
<organism evidence="1 2">
    <name type="scientific">Racocetra persica</name>
    <dbReference type="NCBI Taxonomy" id="160502"/>
    <lineage>
        <taxon>Eukaryota</taxon>
        <taxon>Fungi</taxon>
        <taxon>Fungi incertae sedis</taxon>
        <taxon>Mucoromycota</taxon>
        <taxon>Glomeromycotina</taxon>
        <taxon>Glomeromycetes</taxon>
        <taxon>Diversisporales</taxon>
        <taxon>Gigasporaceae</taxon>
        <taxon>Racocetra</taxon>
    </lineage>
</organism>
<keyword evidence="2" id="KW-1185">Reference proteome</keyword>
<dbReference type="Proteomes" id="UP000789920">
    <property type="component" value="Unassembled WGS sequence"/>
</dbReference>
<accession>A0ACA9SGM2</accession>
<feature type="non-terminal residue" evidence="1">
    <location>
        <position position="275"/>
    </location>
</feature>
<name>A0ACA9SGM2_9GLOM</name>
<dbReference type="EMBL" id="CAJVQC010120405">
    <property type="protein sequence ID" value="CAG8838390.1"/>
    <property type="molecule type" value="Genomic_DNA"/>
</dbReference>
<evidence type="ECO:0000313" key="1">
    <source>
        <dbReference type="EMBL" id="CAG8838390.1"/>
    </source>
</evidence>
<proteinExistence type="predicted"/>
<evidence type="ECO:0000313" key="2">
    <source>
        <dbReference type="Proteomes" id="UP000789920"/>
    </source>
</evidence>
<comment type="caution">
    <text evidence="1">The sequence shown here is derived from an EMBL/GenBank/DDBJ whole genome shotgun (WGS) entry which is preliminary data.</text>
</comment>
<feature type="non-terminal residue" evidence="1">
    <location>
        <position position="1"/>
    </location>
</feature>
<reference evidence="1" key="1">
    <citation type="submission" date="2021-06" db="EMBL/GenBank/DDBJ databases">
        <authorList>
            <person name="Kallberg Y."/>
            <person name="Tangrot J."/>
            <person name="Rosling A."/>
        </authorList>
    </citation>
    <scope>NUCLEOTIDE SEQUENCE</scope>
    <source>
        <strain evidence="1">MA461A</strain>
    </source>
</reference>
<protein>
    <submittedName>
        <fullName evidence="1">36246_t:CDS:1</fullName>
    </submittedName>
</protein>